<keyword evidence="5 16" id="KW-0812">Transmembrane</keyword>
<keyword evidence="7" id="KW-0159">Chromosome partition</keyword>
<comment type="caution">
    <text evidence="18">The sequence shown here is derived from an EMBL/GenBank/DDBJ whole genome shotgun (WGS) entry which is preliminary data.</text>
</comment>
<dbReference type="InterPro" id="IPR027417">
    <property type="entry name" value="P-loop_NTPase"/>
</dbReference>
<evidence type="ECO:0000313" key="18">
    <source>
        <dbReference type="EMBL" id="PIS41865.1"/>
    </source>
</evidence>
<dbReference type="PANTHER" id="PTHR22683:SF41">
    <property type="entry name" value="DNA TRANSLOCASE FTSK"/>
    <property type="match status" value="1"/>
</dbReference>
<evidence type="ECO:0000256" key="8">
    <source>
        <dbReference type="ARBA" id="ARBA00022840"/>
    </source>
</evidence>
<evidence type="ECO:0000256" key="1">
    <source>
        <dbReference type="ARBA" id="ARBA00004651"/>
    </source>
</evidence>
<dbReference type="SUPFAM" id="SSF52540">
    <property type="entry name" value="P-loop containing nucleoside triphosphate hydrolases"/>
    <property type="match status" value="1"/>
</dbReference>
<evidence type="ECO:0000256" key="4">
    <source>
        <dbReference type="ARBA" id="ARBA00022618"/>
    </source>
</evidence>
<dbReference type="Pfam" id="PF09397">
    <property type="entry name" value="FtsK_gamma"/>
    <property type="match status" value="1"/>
</dbReference>
<dbReference type="Pfam" id="PF17854">
    <property type="entry name" value="FtsK_alpha"/>
    <property type="match status" value="1"/>
</dbReference>
<dbReference type="Gene3D" id="1.10.10.10">
    <property type="entry name" value="Winged helix-like DNA-binding domain superfamily/Winged helix DNA-binding domain"/>
    <property type="match status" value="1"/>
</dbReference>
<dbReference type="SUPFAM" id="SSF46785">
    <property type="entry name" value="Winged helix' DNA-binding domain"/>
    <property type="match status" value="1"/>
</dbReference>
<dbReference type="InterPro" id="IPR002543">
    <property type="entry name" value="FtsK_dom"/>
</dbReference>
<dbReference type="InterPro" id="IPR003593">
    <property type="entry name" value="AAA+_ATPase"/>
</dbReference>
<evidence type="ECO:0000256" key="15">
    <source>
        <dbReference type="SAM" id="MobiDB-lite"/>
    </source>
</evidence>
<evidence type="ECO:0000256" key="14">
    <source>
        <dbReference type="PROSITE-ProRule" id="PRU00289"/>
    </source>
</evidence>
<dbReference type="PANTHER" id="PTHR22683">
    <property type="entry name" value="SPORULATION PROTEIN RELATED"/>
    <property type="match status" value="1"/>
</dbReference>
<dbReference type="InterPro" id="IPR018541">
    <property type="entry name" value="Ftsk_gamma"/>
</dbReference>
<keyword evidence="3" id="KW-1003">Cell membrane</keyword>
<sequence length="799" mass="88026">MARKFKKQHTRRQRDEQLEQDESRLRVRQETKYGIVAIIFVAAAIVSVLSFLQLADVVGEAIDRGLTSLFGWGKYIVPIFFGILAWMFWKKEDRQTKSSNWVGFGMFVLSYSGLFHLMIAKNEAVQAIADGRGGGYIGLALSYPLRSIMGPWATGVLLIGMLLIACLLWFDTSLPELADKGNIFSRFTFRFRRFHNRMQRSWTMRNLEDATESSEDRGIDETTDDQEELADADQMAPGVAQAIAETEERLRSEARVYAQKQQRPLLRKRHAAQPYPLTLLESGGEQPTSGDINVNKEIIKKTLETFGIEVEMGDVSVGPTVTQYTLRPSEGVKLSQITTLVNDLALSLAAHPIRIEAPIPGKSLVGIEVPNESKAIVKLRDILDSSVFKKRESDLTFALGQDVAGNPVVTALDRMPHMLIAGATGSGKSVSINTLLLSLLYSNSPDSLRLILVDPKRVELTPYNNIPHLLTPVITTVEKTINALRWVTGEMDRRFRLLEETGKRNIQGYNSNGVEEQLPYIVVVIDELADLMAVAATEVEAVIIRLAQMARAVGIHLVVATQRPSVDVITGLIKANITSRVAFSVASGMDSRTILDATGAEKLLGRGDMLYINAELSKPRRLQGAFVNDEEIEAVTTYLKSLGKPDYETGVVEKQTSSDLGGGIDGDPSDDELYDEAKDLVVRAGKASASYLQRRLRIGYARAARLLDLLEEHNVIGPGDGAKPREVYLQSLDDESTGTFSPADYSATPDEDNDAEEEPDSINNEDYAEVPDGDVTADTTTEAALAEDGDDDPVEDEDV</sequence>
<evidence type="ECO:0000256" key="3">
    <source>
        <dbReference type="ARBA" id="ARBA00022475"/>
    </source>
</evidence>
<keyword evidence="8 14" id="KW-0067">ATP-binding</keyword>
<feature type="compositionally biased region" description="Acidic residues" evidence="15">
    <location>
        <begin position="749"/>
        <end position="760"/>
    </location>
</feature>
<comment type="subcellular location">
    <subcellularLocation>
        <location evidence="1">Cell membrane</location>
        <topology evidence="1">Multi-pass membrane protein</topology>
    </subcellularLocation>
</comment>
<feature type="transmembrane region" description="Helical" evidence="16">
    <location>
        <begin position="101"/>
        <end position="119"/>
    </location>
</feature>
<feature type="transmembrane region" description="Helical" evidence="16">
    <location>
        <begin position="149"/>
        <end position="170"/>
    </location>
</feature>
<dbReference type="SMART" id="SM00843">
    <property type="entry name" value="Ftsk_gamma"/>
    <property type="match status" value="1"/>
</dbReference>
<dbReference type="InterPro" id="IPR041027">
    <property type="entry name" value="FtsK_alpha"/>
</dbReference>
<dbReference type="GO" id="GO:0007059">
    <property type="term" value="P:chromosome segregation"/>
    <property type="evidence" value="ECO:0007669"/>
    <property type="project" value="UniProtKB-KW"/>
</dbReference>
<evidence type="ECO:0000256" key="11">
    <source>
        <dbReference type="ARBA" id="ARBA00023136"/>
    </source>
</evidence>
<feature type="region of interest" description="Disordered" evidence="15">
    <location>
        <begin position="205"/>
        <end position="234"/>
    </location>
</feature>
<keyword evidence="4 18" id="KW-0132">Cell division</keyword>
<feature type="domain" description="FtsK" evidence="17">
    <location>
        <begin position="405"/>
        <end position="592"/>
    </location>
</feature>
<dbReference type="Gene3D" id="3.30.980.40">
    <property type="match status" value="1"/>
</dbReference>
<evidence type="ECO:0000259" key="17">
    <source>
        <dbReference type="PROSITE" id="PS50901"/>
    </source>
</evidence>
<dbReference type="InterPro" id="IPR025199">
    <property type="entry name" value="FtsK_4TM"/>
</dbReference>
<evidence type="ECO:0000256" key="13">
    <source>
        <dbReference type="ARBA" id="ARBA00025923"/>
    </source>
</evidence>
<evidence type="ECO:0000256" key="7">
    <source>
        <dbReference type="ARBA" id="ARBA00022829"/>
    </source>
</evidence>
<dbReference type="InterPro" id="IPR036390">
    <property type="entry name" value="WH_DNA-bd_sf"/>
</dbReference>
<keyword evidence="9 16" id="KW-1133">Transmembrane helix</keyword>
<feature type="compositionally biased region" description="Acidic residues" evidence="15">
    <location>
        <begin position="785"/>
        <end position="799"/>
    </location>
</feature>
<name>A0A2H0YTN9_9BACT</name>
<evidence type="ECO:0000256" key="5">
    <source>
        <dbReference type="ARBA" id="ARBA00022692"/>
    </source>
</evidence>
<dbReference type="Proteomes" id="UP000228711">
    <property type="component" value="Unassembled WGS sequence"/>
</dbReference>
<feature type="transmembrane region" description="Helical" evidence="16">
    <location>
        <begin position="33"/>
        <end position="52"/>
    </location>
</feature>
<feature type="transmembrane region" description="Helical" evidence="16">
    <location>
        <begin position="72"/>
        <end position="89"/>
    </location>
</feature>
<dbReference type="GO" id="GO:0005524">
    <property type="term" value="F:ATP binding"/>
    <property type="evidence" value="ECO:0007669"/>
    <property type="project" value="UniProtKB-UniRule"/>
</dbReference>
<dbReference type="Gene3D" id="3.40.50.300">
    <property type="entry name" value="P-loop containing nucleotide triphosphate hydrolases"/>
    <property type="match status" value="1"/>
</dbReference>
<dbReference type="CDD" id="cd01127">
    <property type="entry name" value="TrwB_TraG_TraD_VirD4"/>
    <property type="match status" value="1"/>
</dbReference>
<evidence type="ECO:0000313" key="19">
    <source>
        <dbReference type="Proteomes" id="UP000228711"/>
    </source>
</evidence>
<accession>A0A2H0YTN9</accession>
<dbReference type="PROSITE" id="PS50901">
    <property type="entry name" value="FTSK"/>
    <property type="match status" value="1"/>
</dbReference>
<feature type="region of interest" description="Disordered" evidence="15">
    <location>
        <begin position="1"/>
        <end position="21"/>
    </location>
</feature>
<proteinExistence type="inferred from homology"/>
<evidence type="ECO:0000256" key="12">
    <source>
        <dbReference type="ARBA" id="ARBA00023306"/>
    </source>
</evidence>
<dbReference type="GO" id="GO:0003677">
    <property type="term" value="F:DNA binding"/>
    <property type="evidence" value="ECO:0007669"/>
    <property type="project" value="UniProtKB-KW"/>
</dbReference>
<evidence type="ECO:0000256" key="2">
    <source>
        <dbReference type="ARBA" id="ARBA00006474"/>
    </source>
</evidence>
<feature type="binding site" evidence="14">
    <location>
        <begin position="422"/>
        <end position="429"/>
    </location>
    <ligand>
        <name>ATP</name>
        <dbReference type="ChEBI" id="CHEBI:30616"/>
    </ligand>
</feature>
<evidence type="ECO:0000256" key="6">
    <source>
        <dbReference type="ARBA" id="ARBA00022741"/>
    </source>
</evidence>
<dbReference type="GO" id="GO:0005886">
    <property type="term" value="C:plasma membrane"/>
    <property type="evidence" value="ECO:0007669"/>
    <property type="project" value="UniProtKB-SubCell"/>
</dbReference>
<dbReference type="Pfam" id="PF01580">
    <property type="entry name" value="FtsK_SpoIIIE"/>
    <property type="match status" value="1"/>
</dbReference>
<evidence type="ECO:0000256" key="9">
    <source>
        <dbReference type="ARBA" id="ARBA00022989"/>
    </source>
</evidence>
<dbReference type="InterPro" id="IPR036388">
    <property type="entry name" value="WH-like_DNA-bd_sf"/>
</dbReference>
<keyword evidence="12" id="KW-0131">Cell cycle</keyword>
<protein>
    <submittedName>
        <fullName evidence="18">Cell division protein FtsK</fullName>
    </submittedName>
</protein>
<organism evidence="18 19">
    <name type="scientific">Candidatus Kerfeldbacteria bacterium CG08_land_8_20_14_0_20_42_7</name>
    <dbReference type="NCBI Taxonomy" id="2014245"/>
    <lineage>
        <taxon>Bacteria</taxon>
        <taxon>Candidatus Kerfeldiibacteriota</taxon>
    </lineage>
</organism>
<keyword evidence="11 16" id="KW-0472">Membrane</keyword>
<reference evidence="19" key="1">
    <citation type="submission" date="2017-09" db="EMBL/GenBank/DDBJ databases">
        <title>Depth-based differentiation of microbial function through sediment-hosted aquifers and enrichment of novel symbionts in the deep terrestrial subsurface.</title>
        <authorList>
            <person name="Probst A.J."/>
            <person name="Ladd B."/>
            <person name="Jarett J.K."/>
            <person name="Geller-Mcgrath D.E."/>
            <person name="Sieber C.M.K."/>
            <person name="Emerson J.B."/>
            <person name="Anantharaman K."/>
            <person name="Thomas B.C."/>
            <person name="Malmstrom R."/>
            <person name="Stieglmeier M."/>
            <person name="Klingl A."/>
            <person name="Woyke T."/>
            <person name="Ryan C.M."/>
            <person name="Banfield J.F."/>
        </authorList>
    </citation>
    <scope>NUCLEOTIDE SEQUENCE [LARGE SCALE GENOMIC DNA]</scope>
</reference>
<dbReference type="AlphaFoldDB" id="A0A2H0YTN9"/>
<gene>
    <name evidence="18" type="ORF">COT25_00780</name>
</gene>
<dbReference type="Pfam" id="PF13491">
    <property type="entry name" value="FtsK_4TM"/>
    <property type="match status" value="1"/>
</dbReference>
<dbReference type="SMART" id="SM00382">
    <property type="entry name" value="AAA"/>
    <property type="match status" value="1"/>
</dbReference>
<feature type="compositionally biased region" description="Basic residues" evidence="15">
    <location>
        <begin position="1"/>
        <end position="12"/>
    </location>
</feature>
<comment type="similarity">
    <text evidence="2">Belongs to the FtsK/SpoIIIE/SftA family.</text>
</comment>
<dbReference type="InterPro" id="IPR050206">
    <property type="entry name" value="FtsK/SpoIIIE/SftA"/>
</dbReference>
<dbReference type="EMBL" id="PEXV01000027">
    <property type="protein sequence ID" value="PIS41865.1"/>
    <property type="molecule type" value="Genomic_DNA"/>
</dbReference>
<feature type="region of interest" description="Disordered" evidence="15">
    <location>
        <begin position="734"/>
        <end position="799"/>
    </location>
</feature>
<dbReference type="GO" id="GO:0051301">
    <property type="term" value="P:cell division"/>
    <property type="evidence" value="ECO:0007669"/>
    <property type="project" value="UniProtKB-KW"/>
</dbReference>
<feature type="compositionally biased region" description="Acidic residues" evidence="15">
    <location>
        <begin position="221"/>
        <end position="231"/>
    </location>
</feature>
<comment type="subunit">
    <text evidence="13">Homohexamer. Forms a ring that surrounds DNA.</text>
</comment>
<evidence type="ECO:0000256" key="10">
    <source>
        <dbReference type="ARBA" id="ARBA00023125"/>
    </source>
</evidence>
<feature type="compositionally biased region" description="Low complexity" evidence="15">
    <location>
        <begin position="773"/>
        <end position="784"/>
    </location>
</feature>
<keyword evidence="6 14" id="KW-0547">Nucleotide-binding</keyword>
<keyword evidence="10" id="KW-0238">DNA-binding</keyword>
<evidence type="ECO:0000256" key="16">
    <source>
        <dbReference type="SAM" id="Phobius"/>
    </source>
</evidence>